<dbReference type="Gene3D" id="2.40.30.170">
    <property type="match status" value="1"/>
</dbReference>
<dbReference type="GO" id="GO:1990281">
    <property type="term" value="C:efflux pump complex"/>
    <property type="evidence" value="ECO:0007669"/>
    <property type="project" value="TreeGrafter"/>
</dbReference>
<dbReference type="NCBIfam" id="TIGR01730">
    <property type="entry name" value="RND_mfp"/>
    <property type="match status" value="1"/>
</dbReference>
<sequence length="349" mass="38848">MNLIKMWRHIHKTLLFIKILLFVCLLTTTLHAKEGVTVAIEPLSELLRHKIESAPAKIVNINHALLAAEVSGRVIKIHIEKGDIVEKNQILLEIDCKDYTNQRQQAKAALDAAKAQYELAKKQYLRNQSLSQNNTISQNNVDISFAQRNQALADVALKKALLSASNLTIDKCLIKAPFQGQITERLSSLGDFLTPGKPVLRLLQTQASKVEAQLTPIKSQSIKQARNIYFIAKNIKSSLKLDTMVNIIDPQTNSLTVRFSQKPATDKLIIGLSGRVQWQSHEGYLPAKYLIKRNGKLGVMITKDKQSASFHPINHAIEGQSTTTELPGETLLIISNLLTLQDADSIIVE</sequence>
<comment type="similarity">
    <text evidence="1">Belongs to the membrane fusion protein (MFP) (TC 8.A.1) family.</text>
</comment>
<dbReference type="PANTHER" id="PTHR30469:SF15">
    <property type="entry name" value="HLYD FAMILY OF SECRETION PROTEINS"/>
    <property type="match status" value="1"/>
</dbReference>
<dbReference type="EMBL" id="CACVAY010000103">
    <property type="protein sequence ID" value="CAA6821024.1"/>
    <property type="molecule type" value="Genomic_DNA"/>
</dbReference>
<dbReference type="SUPFAM" id="SSF111369">
    <property type="entry name" value="HlyD-like secretion proteins"/>
    <property type="match status" value="1"/>
</dbReference>
<dbReference type="Gene3D" id="2.40.50.100">
    <property type="match status" value="1"/>
</dbReference>
<dbReference type="Pfam" id="PF25917">
    <property type="entry name" value="BSH_RND"/>
    <property type="match status" value="1"/>
</dbReference>
<evidence type="ECO:0000313" key="4">
    <source>
        <dbReference type="EMBL" id="CAA6821024.1"/>
    </source>
</evidence>
<feature type="domain" description="Multidrug resistance protein MdtA-like barrel-sandwich hybrid" evidence="3">
    <location>
        <begin position="66"/>
        <end position="198"/>
    </location>
</feature>
<dbReference type="InterPro" id="IPR006143">
    <property type="entry name" value="RND_pump_MFP"/>
</dbReference>
<dbReference type="GO" id="GO:0015562">
    <property type="term" value="F:efflux transmembrane transporter activity"/>
    <property type="evidence" value="ECO:0007669"/>
    <property type="project" value="TreeGrafter"/>
</dbReference>
<accession>A0A6S6TNS6</accession>
<protein>
    <recommendedName>
        <fullName evidence="3">Multidrug resistance protein MdtA-like barrel-sandwich hybrid domain-containing protein</fullName>
    </recommendedName>
</protein>
<dbReference type="AlphaFoldDB" id="A0A6S6TNS6"/>
<proteinExistence type="inferred from homology"/>
<gene>
    <name evidence="4" type="ORF">HELGO_WM6009</name>
</gene>
<dbReference type="Gene3D" id="1.10.287.470">
    <property type="entry name" value="Helix hairpin bin"/>
    <property type="match status" value="1"/>
</dbReference>
<evidence type="ECO:0000256" key="1">
    <source>
        <dbReference type="ARBA" id="ARBA00009477"/>
    </source>
</evidence>
<dbReference type="PANTHER" id="PTHR30469">
    <property type="entry name" value="MULTIDRUG RESISTANCE PROTEIN MDTA"/>
    <property type="match status" value="1"/>
</dbReference>
<evidence type="ECO:0000256" key="2">
    <source>
        <dbReference type="SAM" id="Coils"/>
    </source>
</evidence>
<dbReference type="InterPro" id="IPR058625">
    <property type="entry name" value="MdtA-like_BSH"/>
</dbReference>
<name>A0A6S6TNS6_9GAMM</name>
<feature type="coiled-coil region" evidence="2">
    <location>
        <begin position="96"/>
        <end position="123"/>
    </location>
</feature>
<evidence type="ECO:0000259" key="3">
    <source>
        <dbReference type="Pfam" id="PF25917"/>
    </source>
</evidence>
<organism evidence="4">
    <name type="scientific">uncultured Thiotrichaceae bacterium</name>
    <dbReference type="NCBI Taxonomy" id="298394"/>
    <lineage>
        <taxon>Bacteria</taxon>
        <taxon>Pseudomonadati</taxon>
        <taxon>Pseudomonadota</taxon>
        <taxon>Gammaproteobacteria</taxon>
        <taxon>Thiotrichales</taxon>
        <taxon>Thiotrichaceae</taxon>
        <taxon>environmental samples</taxon>
    </lineage>
</organism>
<keyword evidence="2" id="KW-0175">Coiled coil</keyword>
<reference evidence="4" key="1">
    <citation type="submission" date="2020-01" db="EMBL/GenBank/DDBJ databases">
        <authorList>
            <person name="Meier V. D."/>
            <person name="Meier V D."/>
        </authorList>
    </citation>
    <scope>NUCLEOTIDE SEQUENCE</scope>
    <source>
        <strain evidence="4">HLG_WM_MAG_07</strain>
    </source>
</reference>